<protein>
    <recommendedName>
        <fullName evidence="4">Cell shape determination protein CcmA</fullName>
    </recommendedName>
</protein>
<accession>A0A1F5SNL4</accession>
<dbReference type="PANTHER" id="PTHR35024">
    <property type="entry name" value="HYPOTHETICAL CYTOSOLIC PROTEIN"/>
    <property type="match status" value="1"/>
</dbReference>
<reference evidence="2 3" key="1">
    <citation type="journal article" date="2016" name="Nat. Commun.">
        <title>Thousands of microbial genomes shed light on interconnected biogeochemical processes in an aquifer system.</title>
        <authorList>
            <person name="Anantharaman K."/>
            <person name="Brown C.T."/>
            <person name="Hug L.A."/>
            <person name="Sharon I."/>
            <person name="Castelle C.J."/>
            <person name="Probst A.J."/>
            <person name="Thomas B.C."/>
            <person name="Singh A."/>
            <person name="Wilkins M.J."/>
            <person name="Karaoz U."/>
            <person name="Brodie E.L."/>
            <person name="Williams K.H."/>
            <person name="Hubbard S.S."/>
            <person name="Banfield J.F."/>
        </authorList>
    </citation>
    <scope>NUCLEOTIDE SEQUENCE [LARGE SCALE GENOMIC DNA]</scope>
</reference>
<dbReference type="AlphaFoldDB" id="A0A1F5SNL4"/>
<evidence type="ECO:0008006" key="4">
    <source>
        <dbReference type="Google" id="ProtNLM"/>
    </source>
</evidence>
<organism evidence="2 3">
    <name type="scientific">Candidatus Falkowbacteria bacterium RIFOXYA2_FULL_47_9</name>
    <dbReference type="NCBI Taxonomy" id="1797995"/>
    <lineage>
        <taxon>Bacteria</taxon>
        <taxon>Candidatus Falkowiibacteriota</taxon>
    </lineage>
</organism>
<dbReference type="Pfam" id="PF04519">
    <property type="entry name" value="Bactofilin"/>
    <property type="match status" value="1"/>
</dbReference>
<evidence type="ECO:0000313" key="2">
    <source>
        <dbReference type="EMBL" id="OGF28282.1"/>
    </source>
</evidence>
<dbReference type="EMBL" id="MFGC01000013">
    <property type="protein sequence ID" value="OGF28282.1"/>
    <property type="molecule type" value="Genomic_DNA"/>
</dbReference>
<sequence>MFKKNEVADFGNAETIIGPSVKVEGNFVGQGNIVVEGIVKGSVKTNGNLSIGGKAKITAAVEAANAIISGEVRGNVTVSGDLELTESARITGDVAAKTLSIARGAALNGNCTMTDKPLMKEEVPGEEKK</sequence>
<dbReference type="STRING" id="1797995.A2242_00665"/>
<name>A0A1F5SNL4_9BACT</name>
<dbReference type="InterPro" id="IPR007607">
    <property type="entry name" value="BacA/B"/>
</dbReference>
<dbReference type="Proteomes" id="UP000178925">
    <property type="component" value="Unassembled WGS sequence"/>
</dbReference>
<gene>
    <name evidence="2" type="ORF">A2242_00665</name>
</gene>
<evidence type="ECO:0000256" key="1">
    <source>
        <dbReference type="ARBA" id="ARBA00044755"/>
    </source>
</evidence>
<dbReference type="PANTHER" id="PTHR35024:SF4">
    <property type="entry name" value="POLYMER-FORMING CYTOSKELETAL PROTEIN"/>
    <property type="match status" value="1"/>
</dbReference>
<proteinExistence type="inferred from homology"/>
<comment type="caution">
    <text evidence="2">The sequence shown here is derived from an EMBL/GenBank/DDBJ whole genome shotgun (WGS) entry which is preliminary data.</text>
</comment>
<comment type="similarity">
    <text evidence="1">Belongs to the bactofilin family.</text>
</comment>
<evidence type="ECO:0000313" key="3">
    <source>
        <dbReference type="Proteomes" id="UP000178925"/>
    </source>
</evidence>